<dbReference type="InterPro" id="IPR032675">
    <property type="entry name" value="LRR_dom_sf"/>
</dbReference>
<dbReference type="PANTHER" id="PTHR12872:SF1">
    <property type="entry name" value="ALPHA-N-ACETYLGLUCOSAMINIDASE"/>
    <property type="match status" value="1"/>
</dbReference>
<dbReference type="Gene3D" id="1.20.120.670">
    <property type="entry name" value="N-acetyl-b-d-glucoasminidase"/>
    <property type="match status" value="1"/>
</dbReference>
<reference evidence="5" key="1">
    <citation type="submission" date="2020-10" db="EMBL/GenBank/DDBJ databases">
        <title>Genome Sequence of Monilinia vaccinii-corymbosi Sheds Light on Mummy Berry Disease Infection of Blueberry and Mating Type.</title>
        <authorList>
            <person name="Yow A.G."/>
            <person name="Zhang Y."/>
            <person name="Bansal K."/>
            <person name="Eacker S.M."/>
            <person name="Sullivan S."/>
            <person name="Liachko I."/>
            <person name="Cubeta M.A."/>
            <person name="Rollins J.A."/>
            <person name="Ashrafi H."/>
        </authorList>
    </citation>
    <scope>NUCLEOTIDE SEQUENCE</scope>
    <source>
        <strain evidence="5">RL-1</strain>
    </source>
</reference>
<sequence length="1375" mass="156087">MHSIQRKRFSSLLFAIIIINAIVQTAASQSNQGLVDLLQRRLPAHADAFEFQLRGNHTLGVTNDEYVVSQRLAGRILVEGNSLSALASGYFTDVLHVDIWWYIGSRIHLAPEEFPCLNSTLRGLTIVPWRYHFNTVTFSYTAAFWTWEDWELQLDWMSLHGINLSLAWVGYEKTLLSTLLNIGLTTSEILPFFSGPAFQAWNRFGNIQRSWGGNLPLSWIEDQHLLQKKIVKRMVELGITPVLPAFTGFVPEALRRVAPNANIINGSGHWAEIFPIEYSNDSFLYPTDPLFTTLQHTFLNLQSEYHGNVTHIYTLDQYNENNPASGDLSYLAHVSRGTYQSLQSFDSNVIWMLQGWLFYASSSFWTQDRIEAYLGGVPNNESMLILDLFSESFPQWENTHQYYGKPWIWCQVHGYGGTLGLYGQIYNITNSSIEAFQASEKMVGMGNTMEGQAGNGLMCELLLDQVWDANPIDTEEYFRSWVEKRYHLVGTDRQIPGEIYEAWDILRGTAYNNTNLTLADSVPKSLLEMQPNITEFHGRSGQSLTMDLYDPRDLFRAWKLLFDASALAPELWEDEGWKFDMVDVTRQVLAERFKSVYVGLVEKYADGRSSEGNGEMLIGILRSLDRVLCTSPYFRLDTWVNSAVSSLSVSCSTDPSSSVSSTTCSLSNFNLTRTQRFLAYNAINQITIWGPTGQIEDYASKSWAGLVGGYYLPRWEMFLGYIGEVGIAEYNATEIQGRLMVFEEEWQWKGGVVGDQHGTEAQMVAQIEAMKNEEQRPTVSNITTSHQIPPEAMENAEISQPALVASGKVELQTLLHESANTQNKIDLPQEILRNICSYVDRDDLPNLRLVSHAYSHAAAVHMFRTVKFSFTPDSFGRFLNIAQSIKLRHYVLKLIYEARLVATYPSPLGGCLSPDCVELHLSRQHRLDEALRKLTNLKTVQFYSILLDVEYMPKGPRSIAFDSLWSFFTSSLCNVSKLRSIISANITNSRNENLKKLSDEESEALGRLYRLSLSLNHYSAIQIPTIMSCTTNLRFLELTDMCAEKDFSEMINPSTKFHSLVSLKLYGFNLHERYFKQFLLTNASSLRSLSLGNMKLEITEEEYTSESYLASNQWIRMFYFFGESMHLEEIKFDGRFSTSISGTWYAHEVSEGEPSSLMVSLKQFITHVEGSSFPLPHPDVDLTTVDLKEYSSMLDFFWYRSKETRGTIRLLEKKPYQLAVFKGLLEWGEQDSDIDSDDFDDAEDTESDGDLHIEGYGYGSDDLSDTGDPHEESDFDSAQPESHDSLQSSENQAGSQFYEIEPFEDPLVRFGGSEAGNTAFEQLKDLFLAKKNSWTEDEKKELIRMMNHGQTNAEGEGSGLDTTEEETPVNIASAE</sequence>
<protein>
    <recommendedName>
        <fullName evidence="4">F-box domain-containing protein</fullName>
    </recommendedName>
</protein>
<feature type="chain" id="PRO_5032976378" description="F-box domain-containing protein" evidence="3">
    <location>
        <begin position="29"/>
        <end position="1375"/>
    </location>
</feature>
<dbReference type="Proteomes" id="UP000672032">
    <property type="component" value="Chromosome 3"/>
</dbReference>
<dbReference type="SUPFAM" id="SSF81383">
    <property type="entry name" value="F-box domain"/>
    <property type="match status" value="1"/>
</dbReference>
<keyword evidence="6" id="KW-1185">Reference proteome</keyword>
<dbReference type="PROSITE" id="PS50181">
    <property type="entry name" value="FBOX"/>
    <property type="match status" value="1"/>
</dbReference>
<evidence type="ECO:0000313" key="6">
    <source>
        <dbReference type="Proteomes" id="UP000672032"/>
    </source>
</evidence>
<dbReference type="InterPro" id="IPR036047">
    <property type="entry name" value="F-box-like_dom_sf"/>
</dbReference>
<feature type="region of interest" description="Disordered" evidence="2">
    <location>
        <begin position="1232"/>
        <end position="1300"/>
    </location>
</feature>
<dbReference type="GO" id="GO:0016787">
    <property type="term" value="F:hydrolase activity"/>
    <property type="evidence" value="ECO:0007669"/>
    <property type="project" value="UniProtKB-KW"/>
</dbReference>
<evidence type="ECO:0000259" key="4">
    <source>
        <dbReference type="PROSITE" id="PS50181"/>
    </source>
</evidence>
<organism evidence="5 6">
    <name type="scientific">Monilinia vaccinii-corymbosi</name>
    <dbReference type="NCBI Taxonomy" id="61207"/>
    <lineage>
        <taxon>Eukaryota</taxon>
        <taxon>Fungi</taxon>
        <taxon>Dikarya</taxon>
        <taxon>Ascomycota</taxon>
        <taxon>Pezizomycotina</taxon>
        <taxon>Leotiomycetes</taxon>
        <taxon>Helotiales</taxon>
        <taxon>Sclerotiniaceae</taxon>
        <taxon>Monilinia</taxon>
    </lineage>
</organism>
<dbReference type="InterPro" id="IPR001810">
    <property type="entry name" value="F-box_dom"/>
</dbReference>
<feature type="compositionally biased region" description="Acidic residues" evidence="2">
    <location>
        <begin position="1232"/>
        <end position="1248"/>
    </location>
</feature>
<feature type="signal peptide" evidence="3">
    <location>
        <begin position="1"/>
        <end position="28"/>
    </location>
</feature>
<name>A0A8A3PB51_9HELO</name>
<dbReference type="InterPro" id="IPR024732">
    <property type="entry name" value="NAGLU_C"/>
</dbReference>
<dbReference type="Gene3D" id="3.20.20.80">
    <property type="entry name" value="Glycosidases"/>
    <property type="match status" value="1"/>
</dbReference>
<dbReference type="EMBL" id="CP063407">
    <property type="protein sequence ID" value="QSZ32336.1"/>
    <property type="molecule type" value="Genomic_DNA"/>
</dbReference>
<dbReference type="CDD" id="cd09917">
    <property type="entry name" value="F-box_SF"/>
    <property type="match status" value="1"/>
</dbReference>
<evidence type="ECO:0000256" key="3">
    <source>
        <dbReference type="SAM" id="SignalP"/>
    </source>
</evidence>
<dbReference type="InterPro" id="IPR024733">
    <property type="entry name" value="NAGLU_tim-barrel"/>
</dbReference>
<accession>A0A8A3PB51</accession>
<dbReference type="PANTHER" id="PTHR12872">
    <property type="entry name" value="ALPHA-N-ACETYLGLUCOSAMINIDASE"/>
    <property type="match status" value="1"/>
</dbReference>
<keyword evidence="3" id="KW-0732">Signal</keyword>
<dbReference type="Gene3D" id="3.80.10.10">
    <property type="entry name" value="Ribonuclease Inhibitor"/>
    <property type="match status" value="1"/>
</dbReference>
<dbReference type="Pfam" id="PF12971">
    <property type="entry name" value="NAGLU_N"/>
    <property type="match status" value="1"/>
</dbReference>
<dbReference type="InterPro" id="IPR024240">
    <property type="entry name" value="NAGLU_N"/>
</dbReference>
<evidence type="ECO:0000256" key="1">
    <source>
        <dbReference type="ARBA" id="ARBA00022801"/>
    </source>
</evidence>
<proteinExistence type="predicted"/>
<dbReference type="Pfam" id="PF12972">
    <property type="entry name" value="NAGLU_C"/>
    <property type="match status" value="1"/>
</dbReference>
<dbReference type="Pfam" id="PF05089">
    <property type="entry name" value="NAGLU"/>
    <property type="match status" value="1"/>
</dbReference>
<gene>
    <name evidence="5" type="ORF">DSL72_001910</name>
</gene>
<evidence type="ECO:0000256" key="2">
    <source>
        <dbReference type="SAM" id="MobiDB-lite"/>
    </source>
</evidence>
<feature type="region of interest" description="Disordered" evidence="2">
    <location>
        <begin position="1349"/>
        <end position="1375"/>
    </location>
</feature>
<dbReference type="SUPFAM" id="SSF52058">
    <property type="entry name" value="L domain-like"/>
    <property type="match status" value="1"/>
</dbReference>
<evidence type="ECO:0000313" key="5">
    <source>
        <dbReference type="EMBL" id="QSZ32336.1"/>
    </source>
</evidence>
<dbReference type="Gene3D" id="3.30.379.10">
    <property type="entry name" value="Chitobiase/beta-hexosaminidase domain 2-like"/>
    <property type="match status" value="1"/>
</dbReference>
<feature type="compositionally biased region" description="Polar residues" evidence="2">
    <location>
        <begin position="1285"/>
        <end position="1295"/>
    </location>
</feature>
<feature type="domain" description="F-box" evidence="4">
    <location>
        <begin position="821"/>
        <end position="866"/>
    </location>
</feature>
<dbReference type="InterPro" id="IPR007781">
    <property type="entry name" value="NAGLU"/>
</dbReference>
<keyword evidence="1" id="KW-0378">Hydrolase</keyword>
<dbReference type="InterPro" id="IPR029018">
    <property type="entry name" value="Hex-like_dom2"/>
</dbReference>
<dbReference type="OrthoDB" id="64736at2759"/>
<dbReference type="Pfam" id="PF00646">
    <property type="entry name" value="F-box"/>
    <property type="match status" value="1"/>
</dbReference>